<proteinExistence type="inferred from homology"/>
<reference evidence="11 12" key="1">
    <citation type="submission" date="2019-03" db="EMBL/GenBank/DDBJ databases">
        <title>Genomic Encyclopedia of Type Strains, Phase IV (KMG-IV): sequencing the most valuable type-strain genomes for metagenomic binning, comparative biology and taxonomic classification.</title>
        <authorList>
            <person name="Goeker M."/>
        </authorList>
    </citation>
    <scope>NUCLEOTIDE SEQUENCE [LARGE SCALE GENOMIC DNA]</scope>
    <source>
        <strain evidence="11 12">DSM 203</strain>
    </source>
</reference>
<keyword evidence="10" id="KW-1003">Cell membrane</keyword>
<dbReference type="PANTHER" id="PTHR30578">
    <property type="entry name" value="ELECTRON TRANSPORT COMPLEX PROTEIN RNFD"/>
    <property type="match status" value="1"/>
</dbReference>
<feature type="transmembrane region" description="Helical" evidence="10">
    <location>
        <begin position="25"/>
        <end position="41"/>
    </location>
</feature>
<evidence type="ECO:0000256" key="2">
    <source>
        <dbReference type="ARBA" id="ARBA00022553"/>
    </source>
</evidence>
<comment type="function">
    <text evidence="10">Part of a membrane-bound complex that couples electron transfer with translocation of ions across the membrane.</text>
</comment>
<feature type="transmembrane region" description="Helical" evidence="10">
    <location>
        <begin position="127"/>
        <end position="146"/>
    </location>
</feature>
<dbReference type="EMBL" id="SMDC01000001">
    <property type="protein sequence ID" value="TCW39972.1"/>
    <property type="molecule type" value="Genomic_DNA"/>
</dbReference>
<keyword evidence="8 10" id="KW-1133">Transmembrane helix</keyword>
<dbReference type="InterPro" id="IPR011303">
    <property type="entry name" value="RnfD_bac"/>
</dbReference>
<evidence type="ECO:0000256" key="1">
    <source>
        <dbReference type="ARBA" id="ARBA00022448"/>
    </source>
</evidence>
<accession>A0A4R4AKM8</accession>
<feature type="transmembrane region" description="Helical" evidence="10">
    <location>
        <begin position="266"/>
        <end position="284"/>
    </location>
</feature>
<dbReference type="GO" id="GO:0022900">
    <property type="term" value="P:electron transport chain"/>
    <property type="evidence" value="ECO:0007669"/>
    <property type="project" value="UniProtKB-UniRule"/>
</dbReference>
<feature type="transmembrane region" description="Helical" evidence="10">
    <location>
        <begin position="222"/>
        <end position="254"/>
    </location>
</feature>
<dbReference type="GO" id="GO:0005886">
    <property type="term" value="C:plasma membrane"/>
    <property type="evidence" value="ECO:0007669"/>
    <property type="project" value="UniProtKB-SubCell"/>
</dbReference>
<comment type="subcellular location">
    <subcellularLocation>
        <location evidence="10">Cell inner membrane</location>
        <topology evidence="10">Multi-pass membrane protein</topology>
    </subcellularLocation>
</comment>
<evidence type="ECO:0000256" key="10">
    <source>
        <dbReference type="HAMAP-Rule" id="MF_00462"/>
    </source>
</evidence>
<evidence type="ECO:0000256" key="4">
    <source>
        <dbReference type="ARBA" id="ARBA00022643"/>
    </source>
</evidence>
<keyword evidence="2 10" id="KW-0597">Phosphoprotein</keyword>
<dbReference type="InterPro" id="IPR004338">
    <property type="entry name" value="NqrB/RnfD"/>
</dbReference>
<keyword evidence="3 10" id="KW-0285">Flavoprotein</keyword>
<feature type="transmembrane region" description="Helical" evidence="10">
    <location>
        <begin position="296"/>
        <end position="314"/>
    </location>
</feature>
<keyword evidence="7 10" id="KW-0249">Electron transport</keyword>
<sequence>MHIAPPAIAGPFVHGGASIARDMRLVMLALLPATLFGLWQFGWPALLLFAVTLATVVVTEALCLWLAERPLRPFLGDGSALLTGWLLALSLPPWAPWWIGVIGGVIAILIAKQVFGGIGQNPFNPAMVARVALLIAFPVEMTSFVTPAPLGSDAAPGLGAALAIVQGGAPIDAYSGATTLGVVRTALDQGEALGGILGASFAPLDAALGLHGGSLGETSALLLLLGGLGLILTRVIGWQIPAAMLGTLALLATVMHLHDPTHYPDATYHLLGGATMLGAFFIATDPTTSPVSARGRLIFGAGCGLLVYVIRTWAGYPEGVAFAVLLMNACTPVIDHYVRPRIHGRDRRGRPLVGAESPEARR</sequence>
<keyword evidence="5 10" id="KW-0812">Transmembrane</keyword>
<evidence type="ECO:0000313" key="12">
    <source>
        <dbReference type="Proteomes" id="UP000295247"/>
    </source>
</evidence>
<evidence type="ECO:0000313" key="11">
    <source>
        <dbReference type="EMBL" id="TCW39972.1"/>
    </source>
</evidence>
<dbReference type="EC" id="7.-.-.-" evidence="10"/>
<keyword evidence="9 10" id="KW-0472">Membrane</keyword>
<comment type="subunit">
    <text evidence="10">The complex is composed of six subunits: RnfA, RnfB, RnfC, RnfD, RnfE and RnfG.</text>
</comment>
<evidence type="ECO:0000256" key="8">
    <source>
        <dbReference type="ARBA" id="ARBA00022989"/>
    </source>
</evidence>
<feature type="modified residue" description="FMN phosphoryl threonine" evidence="10">
    <location>
        <position position="178"/>
    </location>
</feature>
<dbReference type="PANTHER" id="PTHR30578:SF0">
    <property type="entry name" value="ION-TRANSLOCATING OXIDOREDUCTASE COMPLEX SUBUNIT D"/>
    <property type="match status" value="1"/>
</dbReference>
<dbReference type="RefSeq" id="WP_132228333.1">
    <property type="nucleotide sequence ID" value="NZ_NRRH01000001.1"/>
</dbReference>
<comment type="caution">
    <text evidence="11">The sequence shown here is derived from an EMBL/GenBank/DDBJ whole genome shotgun (WGS) entry which is preliminary data.</text>
</comment>
<keyword evidence="1 10" id="KW-0813">Transport</keyword>
<keyword evidence="6 10" id="KW-1278">Translocase</keyword>
<dbReference type="Pfam" id="PF03116">
    <property type="entry name" value="NQR2_RnfD_RnfE"/>
    <property type="match status" value="1"/>
</dbReference>
<dbReference type="AlphaFoldDB" id="A0A4R4AKM8"/>
<comment type="similarity">
    <text evidence="10">Belongs to the NqrB/RnfD family.</text>
</comment>
<protein>
    <recommendedName>
        <fullName evidence="10">Ion-translocating oxidoreductase complex subunit D</fullName>
        <ecNumber evidence="10">7.-.-.-</ecNumber>
    </recommendedName>
    <alternativeName>
        <fullName evidence="10">Rnf electron transport complex subunit D</fullName>
    </alternativeName>
</protein>
<keyword evidence="4 10" id="KW-0288">FMN</keyword>
<dbReference type="HAMAP" id="MF_00462">
    <property type="entry name" value="RsxD_RnfD"/>
    <property type="match status" value="1"/>
</dbReference>
<feature type="transmembrane region" description="Helical" evidence="10">
    <location>
        <begin position="320"/>
        <end position="338"/>
    </location>
</feature>
<dbReference type="NCBIfam" id="TIGR01946">
    <property type="entry name" value="rnfD"/>
    <property type="match status" value="1"/>
</dbReference>
<evidence type="ECO:0000256" key="5">
    <source>
        <dbReference type="ARBA" id="ARBA00022692"/>
    </source>
</evidence>
<evidence type="ECO:0000256" key="9">
    <source>
        <dbReference type="ARBA" id="ARBA00023136"/>
    </source>
</evidence>
<name>A0A4R4AKM8_MARGR</name>
<comment type="cofactor">
    <cofactor evidence="10">
        <name>FMN</name>
        <dbReference type="ChEBI" id="CHEBI:58210"/>
    </cofactor>
</comment>
<evidence type="ECO:0000256" key="6">
    <source>
        <dbReference type="ARBA" id="ARBA00022967"/>
    </source>
</evidence>
<dbReference type="Proteomes" id="UP000295247">
    <property type="component" value="Unassembled WGS sequence"/>
</dbReference>
<dbReference type="GO" id="GO:0055085">
    <property type="term" value="P:transmembrane transport"/>
    <property type="evidence" value="ECO:0007669"/>
    <property type="project" value="InterPro"/>
</dbReference>
<gene>
    <name evidence="10" type="primary">rnfD</name>
    <name evidence="11" type="ORF">EDC29_101389</name>
</gene>
<feature type="transmembrane region" description="Helical" evidence="10">
    <location>
        <begin position="47"/>
        <end position="67"/>
    </location>
</feature>
<feature type="transmembrane region" description="Helical" evidence="10">
    <location>
        <begin position="97"/>
        <end position="115"/>
    </location>
</feature>
<evidence type="ECO:0000256" key="7">
    <source>
        <dbReference type="ARBA" id="ARBA00022982"/>
    </source>
</evidence>
<evidence type="ECO:0000256" key="3">
    <source>
        <dbReference type="ARBA" id="ARBA00022630"/>
    </source>
</evidence>
<organism evidence="11 12">
    <name type="scientific">Marichromatium gracile</name>
    <name type="common">Chromatium gracile</name>
    <dbReference type="NCBI Taxonomy" id="1048"/>
    <lineage>
        <taxon>Bacteria</taxon>
        <taxon>Pseudomonadati</taxon>
        <taxon>Pseudomonadota</taxon>
        <taxon>Gammaproteobacteria</taxon>
        <taxon>Chromatiales</taxon>
        <taxon>Chromatiaceae</taxon>
        <taxon>Marichromatium</taxon>
    </lineage>
</organism>
<keyword evidence="10" id="KW-0997">Cell inner membrane</keyword>